<evidence type="ECO:0008006" key="5">
    <source>
        <dbReference type="Google" id="ProtNLM"/>
    </source>
</evidence>
<dbReference type="RefSeq" id="XP_018273146.1">
    <property type="nucleotide sequence ID" value="XM_018416146.1"/>
</dbReference>
<protein>
    <recommendedName>
        <fullName evidence="5">AMP-dependent synthetase/ligase domain-containing protein</fullName>
    </recommendedName>
</protein>
<dbReference type="OMA" id="PIDFFWR"/>
<dbReference type="SUPFAM" id="SSF56801">
    <property type="entry name" value="Acetyl-CoA synthetase-like"/>
    <property type="match status" value="1"/>
</dbReference>
<dbReference type="OrthoDB" id="10253115at2759"/>
<evidence type="ECO:0000313" key="4">
    <source>
        <dbReference type="Proteomes" id="UP000053890"/>
    </source>
</evidence>
<dbReference type="Gene3D" id="3.40.50.12780">
    <property type="entry name" value="N-terminal domain of ligase-like"/>
    <property type="match status" value="1"/>
</dbReference>
<dbReference type="InterPro" id="IPR020845">
    <property type="entry name" value="AMP-binding_CS"/>
</dbReference>
<evidence type="ECO:0000313" key="3">
    <source>
        <dbReference type="EMBL" id="KPV77097.1"/>
    </source>
</evidence>
<dbReference type="InterPro" id="IPR025110">
    <property type="entry name" value="AMP-bd_C"/>
</dbReference>
<evidence type="ECO:0000259" key="2">
    <source>
        <dbReference type="Pfam" id="PF13193"/>
    </source>
</evidence>
<dbReference type="PROSITE" id="PS00455">
    <property type="entry name" value="AMP_BINDING"/>
    <property type="match status" value="1"/>
</dbReference>
<dbReference type="GeneID" id="28976594"/>
<dbReference type="Pfam" id="PF13193">
    <property type="entry name" value="AMP-binding_C"/>
    <property type="match status" value="1"/>
</dbReference>
<evidence type="ECO:0000259" key="1">
    <source>
        <dbReference type="Pfam" id="PF00501"/>
    </source>
</evidence>
<dbReference type="InterPro" id="IPR000873">
    <property type="entry name" value="AMP-dep_synth/lig_dom"/>
</dbReference>
<feature type="domain" description="AMP-binding enzyme C-terminal" evidence="2">
    <location>
        <begin position="490"/>
        <end position="582"/>
    </location>
</feature>
<dbReference type="InterPro" id="IPR045851">
    <property type="entry name" value="AMP-bd_C_sf"/>
</dbReference>
<dbReference type="AlphaFoldDB" id="A0A194S922"/>
<feature type="domain" description="AMP-dependent synthetase/ligase" evidence="1">
    <location>
        <begin position="56"/>
        <end position="439"/>
    </location>
</feature>
<dbReference type="PANTHER" id="PTHR43767:SF12">
    <property type="entry name" value="AMP-DEPENDENT SYNTHETASE AND LIGASE"/>
    <property type="match status" value="1"/>
</dbReference>
<sequence>MSYVPPEPVRSIEECDAILQSPQSPLVTDTITIGKRRVRVYRNLPASIRDMWLTSVEAFAKREYLIYENERLTYADAQERAVRLASLLHARGVKKGDRVAIAMRNIPEWAITWWACQLLGAVAVAVNAWLTPEAFYHCVSITTPTAVFVDAERAEVLQPKVGDLRSLGCRTFLVARSTTLPAGFESFVDALKAHTSVDFPRSEILPEDDACIFFTSGTTSLPKGVLSTHRQYLSNMFNSACSGARALLRKGETLPAPDPNAPQLSVLLVVPLFHAMGNHSFLGPVSAMGGKIVLMRKFSPSLGAQLVVKEGITNASGVPSQVSQLLEEIPHDAEGVKLETLSYGGGPPSSRLPEQLRTRLPNALMAQGYGLTEVNSAATVFAGDDYLARPTSCGLPALAVDIKIIPPTAPMPISSAPALKPREVGEVCIHGPNVSQGYWRDEEATRKAFDDEGWFRSGDLGYVDEEGFLYISDRAKDIIIRSGENISSVQVENALFAHDAVREVAVVPVPCEVHGEQVAAVVVLHPSTHPSRSSSARQPPPTEAALRSIAASSLPRHAVPALVILIEVGAEEEGLPKNATGKVVKGDVKKLATAEWEKRGLGKKPPRAKL</sequence>
<dbReference type="Gene3D" id="3.30.300.30">
    <property type="match status" value="1"/>
</dbReference>
<accession>A0A194S922</accession>
<name>A0A194S922_RHOGW</name>
<dbReference type="GO" id="GO:0016877">
    <property type="term" value="F:ligase activity, forming carbon-sulfur bonds"/>
    <property type="evidence" value="ECO:0007669"/>
    <property type="project" value="UniProtKB-ARBA"/>
</dbReference>
<organism evidence="3 4">
    <name type="scientific">Rhodotorula graminis (strain WP1)</name>
    <dbReference type="NCBI Taxonomy" id="578459"/>
    <lineage>
        <taxon>Eukaryota</taxon>
        <taxon>Fungi</taxon>
        <taxon>Dikarya</taxon>
        <taxon>Basidiomycota</taxon>
        <taxon>Pucciniomycotina</taxon>
        <taxon>Microbotryomycetes</taxon>
        <taxon>Sporidiobolales</taxon>
        <taxon>Sporidiobolaceae</taxon>
        <taxon>Rhodotorula</taxon>
    </lineage>
</organism>
<dbReference type="Pfam" id="PF00501">
    <property type="entry name" value="AMP-binding"/>
    <property type="match status" value="1"/>
</dbReference>
<proteinExistence type="predicted"/>
<dbReference type="EMBL" id="KQ474075">
    <property type="protein sequence ID" value="KPV77097.1"/>
    <property type="molecule type" value="Genomic_DNA"/>
</dbReference>
<keyword evidence="4" id="KW-1185">Reference proteome</keyword>
<reference evidence="3 4" key="1">
    <citation type="journal article" date="2015" name="Front. Microbiol.">
        <title>Genome sequence of the plant growth promoting endophytic yeast Rhodotorula graminis WP1.</title>
        <authorList>
            <person name="Firrincieli A."/>
            <person name="Otillar R."/>
            <person name="Salamov A."/>
            <person name="Schmutz J."/>
            <person name="Khan Z."/>
            <person name="Redman R.S."/>
            <person name="Fleck N.D."/>
            <person name="Lindquist E."/>
            <person name="Grigoriev I.V."/>
            <person name="Doty S.L."/>
        </authorList>
    </citation>
    <scope>NUCLEOTIDE SEQUENCE [LARGE SCALE GENOMIC DNA]</scope>
    <source>
        <strain evidence="3 4">WP1</strain>
    </source>
</reference>
<dbReference type="STRING" id="578459.A0A194S922"/>
<dbReference type="InterPro" id="IPR042099">
    <property type="entry name" value="ANL_N_sf"/>
</dbReference>
<dbReference type="InterPro" id="IPR050237">
    <property type="entry name" value="ATP-dep_AMP-bd_enzyme"/>
</dbReference>
<dbReference type="PANTHER" id="PTHR43767">
    <property type="entry name" value="LONG-CHAIN-FATTY-ACID--COA LIGASE"/>
    <property type="match status" value="1"/>
</dbReference>
<dbReference type="Proteomes" id="UP000053890">
    <property type="component" value="Unassembled WGS sequence"/>
</dbReference>
<gene>
    <name evidence="3" type="ORF">RHOBADRAFT_52052</name>
</gene>